<dbReference type="RefSeq" id="WP_264730843.1">
    <property type="nucleotide sequence ID" value="NZ_JAPDNR010000001.1"/>
</dbReference>
<dbReference type="InterPro" id="IPR050623">
    <property type="entry name" value="Glucan_succinyl_AcylTrfase"/>
</dbReference>
<feature type="transmembrane region" description="Helical" evidence="1">
    <location>
        <begin position="313"/>
        <end position="334"/>
    </location>
</feature>
<feature type="transmembrane region" description="Helical" evidence="1">
    <location>
        <begin position="340"/>
        <end position="361"/>
    </location>
</feature>
<dbReference type="EMBL" id="JAPDNS010000001">
    <property type="protein sequence ID" value="MCW3484894.1"/>
    <property type="molecule type" value="Genomic_DNA"/>
</dbReference>
<sequence length="386" mass="45318">MSTTELRTPRVQQRIYGLDALRAVAMLLGIVLHATIAYKVFPEPGWPFDNRFHSWPLEILYEFIHAFRMPLFYLVAGFFAHMVYLKTGETAFIQHRMKRIGLPFIISLIFILPLSMLPFLYNRYYIQEQHSTAASWHLLTSQLKHWNGMAHLWFLYYLMMFYVAMLVLNRIRIPLAIRFNFSAPLPLLLLGIITTLILGIFFDTPTVGVYTGIMPQPGIFAFYGFFFFLGYQLYTRQEQLEDIALRTWPNIVTGLVLTLLVCYLLWAAPPHLNPWLVKAAVALQTIFLIFGIMGFFLKYLNKANQTLRYISDASYWMYLFHMCWIAGLQLYFLYTGVPGWLRFWMVLILTHVITLLTYQWFIRYTFIGNILHGPRERPAKKARAVL</sequence>
<feature type="transmembrane region" description="Helical" evidence="1">
    <location>
        <begin position="150"/>
        <end position="169"/>
    </location>
</feature>
<evidence type="ECO:0000313" key="3">
    <source>
        <dbReference type="EMBL" id="MCW3484894.1"/>
    </source>
</evidence>
<feature type="transmembrane region" description="Helical" evidence="1">
    <location>
        <begin position="181"/>
        <end position="202"/>
    </location>
</feature>
<feature type="transmembrane region" description="Helical" evidence="1">
    <location>
        <begin position="280"/>
        <end position="301"/>
    </location>
</feature>
<dbReference type="InterPro" id="IPR002656">
    <property type="entry name" value="Acyl_transf_3_dom"/>
</dbReference>
<dbReference type="PANTHER" id="PTHR36927">
    <property type="entry name" value="BLR4337 PROTEIN"/>
    <property type="match status" value="1"/>
</dbReference>
<feature type="transmembrane region" description="Helical" evidence="1">
    <location>
        <begin position="100"/>
        <end position="121"/>
    </location>
</feature>
<keyword evidence="3" id="KW-0808">Transferase</keyword>
<keyword evidence="1" id="KW-0472">Membrane</keyword>
<name>A0ABT3ILP1_9BACT</name>
<accession>A0ABT3ILP1</accession>
<keyword evidence="4" id="KW-1185">Reference proteome</keyword>
<comment type="caution">
    <text evidence="3">The sequence shown here is derived from an EMBL/GenBank/DDBJ whole genome shotgun (WGS) entry which is preliminary data.</text>
</comment>
<dbReference type="Pfam" id="PF01757">
    <property type="entry name" value="Acyl_transf_3"/>
    <property type="match status" value="1"/>
</dbReference>
<feature type="domain" description="Acyltransferase 3" evidence="2">
    <location>
        <begin position="15"/>
        <end position="358"/>
    </location>
</feature>
<dbReference type="GO" id="GO:0016746">
    <property type="term" value="F:acyltransferase activity"/>
    <property type="evidence" value="ECO:0007669"/>
    <property type="project" value="UniProtKB-KW"/>
</dbReference>
<reference evidence="3 4" key="1">
    <citation type="submission" date="2022-10" db="EMBL/GenBank/DDBJ databases">
        <title>Chitinophaga nivalis PC15 sp. nov., isolated from Pyeongchang county, South Korea.</title>
        <authorList>
            <person name="Trinh H.N."/>
        </authorList>
    </citation>
    <scope>NUCLEOTIDE SEQUENCE [LARGE SCALE GENOMIC DNA]</scope>
    <source>
        <strain evidence="3 4">PC14</strain>
    </source>
</reference>
<evidence type="ECO:0000313" key="4">
    <source>
        <dbReference type="Proteomes" id="UP001207742"/>
    </source>
</evidence>
<protein>
    <submittedName>
        <fullName evidence="3">Acyltransferase family protein</fullName>
    </submittedName>
</protein>
<evidence type="ECO:0000256" key="1">
    <source>
        <dbReference type="SAM" id="Phobius"/>
    </source>
</evidence>
<keyword evidence="1" id="KW-1133">Transmembrane helix</keyword>
<feature type="transmembrane region" description="Helical" evidence="1">
    <location>
        <begin position="247"/>
        <end position="268"/>
    </location>
</feature>
<feature type="transmembrane region" description="Helical" evidence="1">
    <location>
        <begin position="59"/>
        <end position="80"/>
    </location>
</feature>
<dbReference type="Proteomes" id="UP001207742">
    <property type="component" value="Unassembled WGS sequence"/>
</dbReference>
<proteinExistence type="predicted"/>
<keyword evidence="3" id="KW-0012">Acyltransferase</keyword>
<gene>
    <name evidence="3" type="ORF">OL497_13375</name>
</gene>
<feature type="transmembrane region" description="Helical" evidence="1">
    <location>
        <begin position="20"/>
        <end position="39"/>
    </location>
</feature>
<feature type="transmembrane region" description="Helical" evidence="1">
    <location>
        <begin position="214"/>
        <end position="235"/>
    </location>
</feature>
<keyword evidence="1" id="KW-0812">Transmembrane</keyword>
<evidence type="ECO:0000259" key="2">
    <source>
        <dbReference type="Pfam" id="PF01757"/>
    </source>
</evidence>
<organism evidence="3 4">
    <name type="scientific">Chitinophaga nivalis</name>
    <dbReference type="NCBI Taxonomy" id="2991709"/>
    <lineage>
        <taxon>Bacteria</taxon>
        <taxon>Pseudomonadati</taxon>
        <taxon>Bacteroidota</taxon>
        <taxon>Chitinophagia</taxon>
        <taxon>Chitinophagales</taxon>
        <taxon>Chitinophagaceae</taxon>
        <taxon>Chitinophaga</taxon>
    </lineage>
</organism>
<dbReference type="PANTHER" id="PTHR36927:SF1">
    <property type="entry name" value="MDO-LIKE PROTEIN"/>
    <property type="match status" value="1"/>
</dbReference>